<dbReference type="EMBL" id="CP012117">
    <property type="protein sequence ID" value="ANP26614.1"/>
    <property type="molecule type" value="Genomic_DNA"/>
</dbReference>
<organism evidence="8 9">
    <name type="scientific">Dermabacter vaginalis</name>
    <dbReference type="NCBI Taxonomy" id="1630135"/>
    <lineage>
        <taxon>Bacteria</taxon>
        <taxon>Bacillati</taxon>
        <taxon>Actinomycetota</taxon>
        <taxon>Actinomycetes</taxon>
        <taxon>Micrococcales</taxon>
        <taxon>Dermabacteraceae</taxon>
        <taxon>Dermabacter</taxon>
    </lineage>
</organism>
<feature type="transmembrane region" description="Helical" evidence="6">
    <location>
        <begin position="368"/>
        <end position="393"/>
    </location>
</feature>
<evidence type="ECO:0000256" key="1">
    <source>
        <dbReference type="ARBA" id="ARBA00004651"/>
    </source>
</evidence>
<dbReference type="InterPro" id="IPR050250">
    <property type="entry name" value="Macrolide_Exporter_MacB"/>
</dbReference>
<evidence type="ECO:0000256" key="3">
    <source>
        <dbReference type="ARBA" id="ARBA00022692"/>
    </source>
</evidence>
<dbReference type="AlphaFoldDB" id="A0A1B0ZF88"/>
<proteinExistence type="predicted"/>
<reference evidence="8 9" key="1">
    <citation type="submission" date="2015-06" db="EMBL/GenBank/DDBJ databases">
        <title>Investigation of pathophysiology for high-risk pregnancy and development of treatment modality based on it.</title>
        <authorList>
            <person name="Kim B.-C."/>
            <person name="Lim S."/>
        </authorList>
    </citation>
    <scope>NUCLEOTIDE SEQUENCE [LARGE SCALE GENOMIC DNA]</scope>
    <source>
        <strain evidence="8 9">AD1-86</strain>
    </source>
</reference>
<evidence type="ECO:0000313" key="9">
    <source>
        <dbReference type="Proteomes" id="UP000092596"/>
    </source>
</evidence>
<dbReference type="KEGG" id="dva:DAD186_00550"/>
<dbReference type="GO" id="GO:0005886">
    <property type="term" value="C:plasma membrane"/>
    <property type="evidence" value="ECO:0007669"/>
    <property type="project" value="UniProtKB-SubCell"/>
</dbReference>
<name>A0A1B0ZF88_9MICO</name>
<gene>
    <name evidence="8" type="ORF">DAD186_00550</name>
</gene>
<dbReference type="STRING" id="1630135.DAD186_00550"/>
<dbReference type="InterPro" id="IPR003838">
    <property type="entry name" value="ABC3_permease_C"/>
</dbReference>
<sequence length="405" mass="42125">MRGLSSARLAVLSLRRRPARSIILLLLMTLIFTGLVAQSGVRATMGDISGAIDRNVGAGFTAQNSDASLARTDADALAKLPGVTSSAYETDLLVKPKGHRPVSAAGAVQLDPEFANDMTVTATTNSQLNPLFQGKLFTLEQGEHLKPSSHGALVHKDFAAKNRLSVGSAITLVRDGKLVRLVVTGIFSGRAENPSGLPAGAAENRIFAAAEDMSPLTDPASLTLARYSTASAEALPAVLAKAHKARPHLSLEDNSAQFRTVLASIAGVERLLTWLVLGLSAVSIAVLVLVLAFWARGRLHEIGILLSLGRSKGSILRQFLAEICALVVVAAVLALGLGFFATNLVSEALLAHSHDPVLEALSPSASPLAALAALGVGALIVAIAVAAVLFPVFRRSPKSILASMS</sequence>
<evidence type="ECO:0000256" key="5">
    <source>
        <dbReference type="ARBA" id="ARBA00023136"/>
    </source>
</evidence>
<feature type="transmembrane region" description="Helical" evidence="6">
    <location>
        <begin position="315"/>
        <end position="340"/>
    </location>
</feature>
<keyword evidence="5 6" id="KW-0472">Membrane</keyword>
<keyword evidence="2" id="KW-1003">Cell membrane</keyword>
<feature type="transmembrane region" description="Helical" evidence="6">
    <location>
        <begin position="271"/>
        <end position="294"/>
    </location>
</feature>
<feature type="domain" description="ABC3 transporter permease C-terminal" evidence="7">
    <location>
        <begin position="277"/>
        <end position="396"/>
    </location>
</feature>
<keyword evidence="4 6" id="KW-1133">Transmembrane helix</keyword>
<protein>
    <recommendedName>
        <fullName evidence="7">ABC3 transporter permease C-terminal domain-containing protein</fullName>
    </recommendedName>
</protein>
<dbReference type="PANTHER" id="PTHR30572">
    <property type="entry name" value="MEMBRANE COMPONENT OF TRANSPORTER-RELATED"/>
    <property type="match status" value="1"/>
</dbReference>
<comment type="subcellular location">
    <subcellularLocation>
        <location evidence="1">Cell membrane</location>
        <topology evidence="1">Multi-pass membrane protein</topology>
    </subcellularLocation>
</comment>
<evidence type="ECO:0000256" key="2">
    <source>
        <dbReference type="ARBA" id="ARBA00022475"/>
    </source>
</evidence>
<dbReference type="Pfam" id="PF02687">
    <property type="entry name" value="FtsX"/>
    <property type="match status" value="1"/>
</dbReference>
<evidence type="ECO:0000256" key="4">
    <source>
        <dbReference type="ARBA" id="ARBA00022989"/>
    </source>
</evidence>
<keyword evidence="3 6" id="KW-0812">Transmembrane</keyword>
<dbReference type="PANTHER" id="PTHR30572:SF9">
    <property type="entry name" value="ABC TRANSPORTER PERMEASE PROTEIN"/>
    <property type="match status" value="1"/>
</dbReference>
<dbReference type="Proteomes" id="UP000092596">
    <property type="component" value="Chromosome"/>
</dbReference>
<dbReference type="GO" id="GO:0022857">
    <property type="term" value="F:transmembrane transporter activity"/>
    <property type="evidence" value="ECO:0007669"/>
    <property type="project" value="TreeGrafter"/>
</dbReference>
<dbReference type="RefSeq" id="WP_082990995.1">
    <property type="nucleotide sequence ID" value="NZ_CP012117.1"/>
</dbReference>
<evidence type="ECO:0000313" key="8">
    <source>
        <dbReference type="EMBL" id="ANP26614.1"/>
    </source>
</evidence>
<evidence type="ECO:0000259" key="7">
    <source>
        <dbReference type="Pfam" id="PF02687"/>
    </source>
</evidence>
<accession>A0A1B0ZF88</accession>
<evidence type="ECO:0000256" key="6">
    <source>
        <dbReference type="SAM" id="Phobius"/>
    </source>
</evidence>